<dbReference type="EMBL" id="CR859832">
    <property type="protein sequence ID" value="CAH91989.1"/>
    <property type="molecule type" value="mRNA"/>
</dbReference>
<protein>
    <submittedName>
        <fullName evidence="1">Uncharacterized protein DKFZp469I1734</fullName>
    </submittedName>
</protein>
<gene>
    <name evidence="1" type="primary">DKFZp469I1734</name>
</gene>
<accession>Q5R8C1</accession>
<sequence length="42" mass="4675">MEASRCRLGPSGDSVFHEEMMKMRQAKLDYQVALLSSATQTA</sequence>
<name>Q5R8C1_PONAB</name>
<organism evidence="1">
    <name type="scientific">Pongo abelii</name>
    <name type="common">Sumatran orangutan</name>
    <name type="synonym">Pongo pygmaeus abelii</name>
    <dbReference type="NCBI Taxonomy" id="9601"/>
    <lineage>
        <taxon>Eukaryota</taxon>
        <taxon>Metazoa</taxon>
        <taxon>Chordata</taxon>
        <taxon>Craniata</taxon>
        <taxon>Vertebrata</taxon>
        <taxon>Euteleostomi</taxon>
        <taxon>Mammalia</taxon>
        <taxon>Eutheria</taxon>
        <taxon>Euarchontoglires</taxon>
        <taxon>Primates</taxon>
        <taxon>Haplorrhini</taxon>
        <taxon>Catarrhini</taxon>
        <taxon>Hominidae</taxon>
        <taxon>Pongo</taxon>
    </lineage>
</organism>
<reference evidence="1" key="1">
    <citation type="submission" date="2004-11" db="EMBL/GenBank/DDBJ databases">
        <authorList>
            <consortium name="The German cDNA Consortium"/>
            <person name="Ottenwaelder B."/>
            <person name="Obermaier B."/>
            <person name="Deutschenbaur S."/>
            <person name="Schaipp A."/>
            <person name="Mewes H.W."/>
            <person name="Weil B."/>
            <person name="Amid C."/>
            <person name="Osanger A."/>
            <person name="Fobo G."/>
            <person name="Han M."/>
            <person name="Wiemann S."/>
        </authorList>
    </citation>
    <scope>NUCLEOTIDE SEQUENCE</scope>
    <source>
        <tissue evidence="1">Kidney</tissue>
    </source>
</reference>
<dbReference type="AlphaFoldDB" id="Q5R8C1"/>
<evidence type="ECO:0000313" key="1">
    <source>
        <dbReference type="EMBL" id="CAH91989.1"/>
    </source>
</evidence>
<proteinExistence type="evidence at transcript level"/>